<dbReference type="KEGG" id="aten:116295627"/>
<dbReference type="Pfam" id="PF14997">
    <property type="entry name" value="CECR6_TMEM121"/>
    <property type="match status" value="1"/>
</dbReference>
<dbReference type="InterPro" id="IPR026624">
    <property type="entry name" value="CECR6"/>
</dbReference>
<feature type="transmembrane region" description="Helical" evidence="2">
    <location>
        <begin position="67"/>
        <end position="87"/>
    </location>
</feature>
<dbReference type="InterPro" id="IPR032776">
    <property type="entry name" value="CECR6/TMEM121"/>
</dbReference>
<sequence length="290" mass="32307">MIVTVDCTCKWLARVAFIVVLSTQAILLDSYLVVYLKKSSAHAYIVTYIPAVILWIRGQISNKGRTVAAAVWFLYILPLAGIIGWIFDQLLQKIDKNSAMDQGFLKNIIAMAAMVYLLLDTHTYCPKLFLDINWVKAFDIVDSADFVGILLTNNSASIPGSFKRGVVSFALISLLITTISLVAFQRGETDNEDDVISTRASMPLEITRLLLQILLVNFPFFALRVFLWHEYKVELTVFAFKNVLMTIVDLIKIAGQGCESRALATADTDEAVSTAGSRRSRKNSNILIDL</sequence>
<organism evidence="3 4">
    <name type="scientific">Actinia tenebrosa</name>
    <name type="common">Australian red waratah sea anemone</name>
    <dbReference type="NCBI Taxonomy" id="6105"/>
    <lineage>
        <taxon>Eukaryota</taxon>
        <taxon>Metazoa</taxon>
        <taxon>Cnidaria</taxon>
        <taxon>Anthozoa</taxon>
        <taxon>Hexacorallia</taxon>
        <taxon>Actiniaria</taxon>
        <taxon>Actiniidae</taxon>
        <taxon>Actinia</taxon>
    </lineage>
</organism>
<feature type="transmembrane region" description="Helical" evidence="2">
    <location>
        <begin position="12"/>
        <end position="35"/>
    </location>
</feature>
<dbReference type="RefSeq" id="XP_031559369.1">
    <property type="nucleotide sequence ID" value="XM_031703509.1"/>
</dbReference>
<keyword evidence="2" id="KW-0812">Transmembrane</keyword>
<feature type="transmembrane region" description="Helical" evidence="2">
    <location>
        <begin position="41"/>
        <end position="60"/>
    </location>
</feature>
<dbReference type="OrthoDB" id="5964337at2759"/>
<gene>
    <name evidence="4" type="primary">LOC116295627</name>
</gene>
<evidence type="ECO:0000313" key="4">
    <source>
        <dbReference type="RefSeq" id="XP_031559369.1"/>
    </source>
</evidence>
<accession>A0A6P8HSM0</accession>
<keyword evidence="3" id="KW-1185">Reference proteome</keyword>
<evidence type="ECO:0000256" key="1">
    <source>
        <dbReference type="ARBA" id="ARBA00007711"/>
    </source>
</evidence>
<protein>
    <submittedName>
        <fullName evidence="4">Uncharacterized protein LOC116295627</fullName>
    </submittedName>
</protein>
<keyword evidence="2" id="KW-1133">Transmembrane helix</keyword>
<dbReference type="GeneID" id="116295627"/>
<comment type="similarity">
    <text evidence="1">Belongs to the TMEM121 family.</text>
</comment>
<keyword evidence="2" id="KW-0472">Membrane</keyword>
<evidence type="ECO:0000313" key="3">
    <source>
        <dbReference type="Proteomes" id="UP000515163"/>
    </source>
</evidence>
<name>A0A6P8HSM0_ACTTE</name>
<dbReference type="Proteomes" id="UP000515163">
    <property type="component" value="Unplaced"/>
</dbReference>
<dbReference type="AlphaFoldDB" id="A0A6P8HSM0"/>
<dbReference type="PANTHER" id="PTHR47399">
    <property type="entry name" value="TRANSMEMBRANE PROTEIN 121B"/>
    <property type="match status" value="1"/>
</dbReference>
<dbReference type="InParanoid" id="A0A6P8HSM0"/>
<reference evidence="4" key="1">
    <citation type="submission" date="2025-08" db="UniProtKB">
        <authorList>
            <consortium name="RefSeq"/>
        </authorList>
    </citation>
    <scope>IDENTIFICATION</scope>
    <source>
        <tissue evidence="4">Tentacle</tissue>
    </source>
</reference>
<evidence type="ECO:0000256" key="2">
    <source>
        <dbReference type="SAM" id="Phobius"/>
    </source>
</evidence>
<feature type="transmembrane region" description="Helical" evidence="2">
    <location>
        <begin position="206"/>
        <end position="227"/>
    </location>
</feature>
<dbReference type="PANTHER" id="PTHR47399:SF1">
    <property type="entry name" value="TRANSMEMBRANE PROTEIN 121B"/>
    <property type="match status" value="1"/>
</dbReference>
<feature type="transmembrane region" description="Helical" evidence="2">
    <location>
        <begin position="99"/>
        <end position="119"/>
    </location>
</feature>
<proteinExistence type="inferred from homology"/>
<feature type="transmembrane region" description="Helical" evidence="2">
    <location>
        <begin position="166"/>
        <end position="186"/>
    </location>
</feature>